<evidence type="ECO:0000313" key="1">
    <source>
        <dbReference type="EMBL" id="KJL47168.1"/>
    </source>
</evidence>
<dbReference type="RefSeq" id="WP_045257597.1">
    <property type="nucleotide sequence ID" value="NZ_CP158847.1"/>
</dbReference>
<name>A0A0M2HRR2_9MICO</name>
<organism evidence="1 2">
    <name type="scientific">Microbacterium hydrocarbonoxydans</name>
    <dbReference type="NCBI Taxonomy" id="273678"/>
    <lineage>
        <taxon>Bacteria</taxon>
        <taxon>Bacillati</taxon>
        <taxon>Actinomycetota</taxon>
        <taxon>Actinomycetes</taxon>
        <taxon>Micrococcales</taxon>
        <taxon>Microbacteriaceae</taxon>
        <taxon>Microbacterium</taxon>
    </lineage>
</organism>
<reference evidence="1 2" key="1">
    <citation type="submission" date="2015-02" db="EMBL/GenBank/DDBJ databases">
        <title>Draft genome sequences of ten Microbacterium spp. with emphasis on heavy metal contaminated environments.</title>
        <authorList>
            <person name="Corretto E."/>
        </authorList>
    </citation>
    <scope>NUCLEOTIDE SEQUENCE [LARGE SCALE GENOMIC DNA]</scope>
    <source>
        <strain evidence="1 2">SA35</strain>
    </source>
</reference>
<dbReference type="AlphaFoldDB" id="A0A0M2HRR2"/>
<dbReference type="PATRIC" id="fig|273678.4.peg.1957"/>
<dbReference type="EMBL" id="JYJB01000009">
    <property type="protein sequence ID" value="KJL47168.1"/>
    <property type="molecule type" value="Genomic_DNA"/>
</dbReference>
<dbReference type="Pfam" id="PF13830">
    <property type="entry name" value="DUF4192"/>
    <property type="match status" value="2"/>
</dbReference>
<protein>
    <recommendedName>
        <fullName evidence="3">DUF4192 domain-containing protein</fullName>
    </recommendedName>
</protein>
<proteinExistence type="predicted"/>
<dbReference type="InterPro" id="IPR025447">
    <property type="entry name" value="DUF4192"/>
</dbReference>
<evidence type="ECO:0008006" key="3">
    <source>
        <dbReference type="Google" id="ProtNLM"/>
    </source>
</evidence>
<dbReference type="OrthoDB" id="4954868at2"/>
<dbReference type="Proteomes" id="UP000033900">
    <property type="component" value="Unassembled WGS sequence"/>
</dbReference>
<sequence length="368" mass="39313">MTTLLRASDSAEFLGLVPALAGFTPTQSLVLLPFHGTRAHGAMRLDLPHDDVSPDVYADAAIGLIAKVEGADAVAVVVYCDDDPCPTPDGLVLPLIIQIDELLGCAEEAGLRIVDALCVTPSGWSSYLEDDPELAPLPAADPLAVDQHAGAELPTADLVEKEHVGRALSDIRALLDREEHAHLDGSENPLAIAALVMLEDIPEFFETLLESPDHQPPFATAALLWCLDRPLLRDVALVQWATSLADGVRTLEAQYEFAEAGTRAPDDLGSIFLGRGPSPDVDRLQTALTVVRLAAARAPRDSRPAPLTIAAWLSWALGRATHAEHYLRLVREIDPAYGLAELLGTVVGAGMLPEWAFRRGPRGAGRAT</sequence>
<accession>A0A0M2HRR2</accession>
<comment type="caution">
    <text evidence="1">The sequence shown here is derived from an EMBL/GenBank/DDBJ whole genome shotgun (WGS) entry which is preliminary data.</text>
</comment>
<evidence type="ECO:0000313" key="2">
    <source>
        <dbReference type="Proteomes" id="UP000033900"/>
    </source>
</evidence>
<dbReference type="STRING" id="273678.RS84_01956"/>
<keyword evidence="2" id="KW-1185">Reference proteome</keyword>
<gene>
    <name evidence="1" type="ORF">RS84_01956</name>
</gene>